<dbReference type="EMBL" id="JBHSWB010000001">
    <property type="protein sequence ID" value="MFC6660796.1"/>
    <property type="molecule type" value="Genomic_DNA"/>
</dbReference>
<dbReference type="InterPro" id="IPR002740">
    <property type="entry name" value="EVE_domain"/>
</dbReference>
<feature type="domain" description="EVE" evidence="1">
    <location>
        <begin position="2"/>
        <end position="146"/>
    </location>
</feature>
<sequence length="182" mass="19830">MRFWLLKSEPEVFGYPDLERAGREPWNGVRNYQARNFLREMAAGDLCLFYHSGAKPPGVAGVARVVRAAYPDNLQFDPQSPYLDPKATPEAPRWSMVDVAPVQALARLVTLDDLRGLPAWADSPLLARGSRLSVLPVSPGQFEAALQAAGTALAHLPGPPPRWPFDGLSQGAVQLGVYSQLV</sequence>
<evidence type="ECO:0000313" key="2">
    <source>
        <dbReference type="EMBL" id="MFC6660796.1"/>
    </source>
</evidence>
<dbReference type="RefSeq" id="WP_380055999.1">
    <property type="nucleotide sequence ID" value="NZ_JBHSWB010000001.1"/>
</dbReference>
<evidence type="ECO:0000313" key="3">
    <source>
        <dbReference type="Proteomes" id="UP001596317"/>
    </source>
</evidence>
<gene>
    <name evidence="2" type="ORF">ACFP90_10895</name>
</gene>
<name>A0ABW1ZIS6_9DEIO</name>
<comment type="caution">
    <text evidence="2">The sequence shown here is derived from an EMBL/GenBank/DDBJ whole genome shotgun (WGS) entry which is preliminary data.</text>
</comment>
<protein>
    <submittedName>
        <fullName evidence="2">EVE domain-containing protein</fullName>
    </submittedName>
</protein>
<reference evidence="3" key="1">
    <citation type="journal article" date="2019" name="Int. J. Syst. Evol. Microbiol.">
        <title>The Global Catalogue of Microorganisms (GCM) 10K type strain sequencing project: providing services to taxonomists for standard genome sequencing and annotation.</title>
        <authorList>
            <consortium name="The Broad Institute Genomics Platform"/>
            <consortium name="The Broad Institute Genome Sequencing Center for Infectious Disease"/>
            <person name="Wu L."/>
            <person name="Ma J."/>
        </authorList>
    </citation>
    <scope>NUCLEOTIDE SEQUENCE [LARGE SCALE GENOMIC DNA]</scope>
    <source>
        <strain evidence="3">CCUG 63830</strain>
    </source>
</reference>
<accession>A0ABW1ZIS6</accession>
<dbReference type="InterPro" id="IPR047197">
    <property type="entry name" value="THYN1-like_EVE"/>
</dbReference>
<dbReference type="Proteomes" id="UP001596317">
    <property type="component" value="Unassembled WGS sequence"/>
</dbReference>
<dbReference type="CDD" id="cd21133">
    <property type="entry name" value="EVE"/>
    <property type="match status" value="1"/>
</dbReference>
<dbReference type="Pfam" id="PF01878">
    <property type="entry name" value="EVE"/>
    <property type="match status" value="1"/>
</dbReference>
<dbReference type="InterPro" id="IPR052181">
    <property type="entry name" value="5hmC_binding"/>
</dbReference>
<dbReference type="PANTHER" id="PTHR14087">
    <property type="entry name" value="THYMOCYTE NUCLEAR PROTEIN 1"/>
    <property type="match status" value="1"/>
</dbReference>
<organism evidence="2 3">
    <name type="scientific">Deinococcus multiflagellatus</name>
    <dbReference type="NCBI Taxonomy" id="1656887"/>
    <lineage>
        <taxon>Bacteria</taxon>
        <taxon>Thermotogati</taxon>
        <taxon>Deinococcota</taxon>
        <taxon>Deinococci</taxon>
        <taxon>Deinococcales</taxon>
        <taxon>Deinococcaceae</taxon>
        <taxon>Deinococcus</taxon>
    </lineage>
</organism>
<dbReference type="PANTHER" id="PTHR14087:SF7">
    <property type="entry name" value="THYMOCYTE NUCLEAR PROTEIN 1"/>
    <property type="match status" value="1"/>
</dbReference>
<dbReference type="InterPro" id="IPR015947">
    <property type="entry name" value="PUA-like_sf"/>
</dbReference>
<evidence type="ECO:0000259" key="1">
    <source>
        <dbReference type="Pfam" id="PF01878"/>
    </source>
</evidence>
<proteinExistence type="predicted"/>
<dbReference type="SUPFAM" id="SSF88697">
    <property type="entry name" value="PUA domain-like"/>
    <property type="match status" value="1"/>
</dbReference>
<keyword evidence="3" id="KW-1185">Reference proteome</keyword>
<dbReference type="Gene3D" id="3.10.590.10">
    <property type="entry name" value="ph1033 like domains"/>
    <property type="match status" value="1"/>
</dbReference>